<dbReference type="Pfam" id="PF13692">
    <property type="entry name" value="Glyco_trans_1_4"/>
    <property type="match status" value="1"/>
</dbReference>
<organism evidence="5 6">
    <name type="scientific">Ruicaihuangia caeni</name>
    <dbReference type="NCBI Taxonomy" id="3042517"/>
    <lineage>
        <taxon>Bacteria</taxon>
        <taxon>Bacillati</taxon>
        <taxon>Actinomycetota</taxon>
        <taxon>Actinomycetes</taxon>
        <taxon>Micrococcales</taxon>
        <taxon>Microbacteriaceae</taxon>
        <taxon>Ruicaihuangia</taxon>
    </lineage>
</organism>
<reference evidence="5 6" key="1">
    <citation type="submission" date="2023-04" db="EMBL/GenBank/DDBJ databases">
        <title>Klugiella caeni sp. nov. isolated from the sludge of biochemical tank.</title>
        <authorList>
            <person name="Geng K."/>
        </authorList>
    </citation>
    <scope>NUCLEOTIDE SEQUENCE [LARGE SCALE GENOMIC DNA]</scope>
    <source>
        <strain evidence="5 6">YN-L-19</strain>
    </source>
</reference>
<dbReference type="PANTHER" id="PTHR45947">
    <property type="entry name" value="SULFOQUINOVOSYL TRANSFERASE SQD2"/>
    <property type="match status" value="1"/>
</dbReference>
<dbReference type="GO" id="GO:1901137">
    <property type="term" value="P:carbohydrate derivative biosynthetic process"/>
    <property type="evidence" value="ECO:0007669"/>
    <property type="project" value="UniProtKB-ARBA"/>
</dbReference>
<evidence type="ECO:0000256" key="1">
    <source>
        <dbReference type="ARBA" id="ARBA00021292"/>
    </source>
</evidence>
<dbReference type="CDD" id="cd03794">
    <property type="entry name" value="GT4_WbuB-like"/>
    <property type="match status" value="1"/>
</dbReference>
<evidence type="ECO:0000256" key="3">
    <source>
        <dbReference type="ARBA" id="ARBA00022679"/>
    </source>
</evidence>
<dbReference type="GO" id="GO:0016758">
    <property type="term" value="F:hexosyltransferase activity"/>
    <property type="evidence" value="ECO:0007669"/>
    <property type="project" value="TreeGrafter"/>
</dbReference>
<dbReference type="EMBL" id="JASATX010000001">
    <property type="protein sequence ID" value="MDI2097605.1"/>
    <property type="molecule type" value="Genomic_DNA"/>
</dbReference>
<dbReference type="Proteomes" id="UP001321506">
    <property type="component" value="Unassembled WGS sequence"/>
</dbReference>
<evidence type="ECO:0000259" key="4">
    <source>
        <dbReference type="Pfam" id="PF13579"/>
    </source>
</evidence>
<dbReference type="InterPro" id="IPR028098">
    <property type="entry name" value="Glyco_trans_4-like_N"/>
</dbReference>
<dbReference type="InterPro" id="IPR050194">
    <property type="entry name" value="Glycosyltransferase_grp1"/>
</dbReference>
<evidence type="ECO:0000313" key="5">
    <source>
        <dbReference type="EMBL" id="MDI2097605.1"/>
    </source>
</evidence>
<dbReference type="RefSeq" id="WP_281487393.1">
    <property type="nucleotide sequence ID" value="NZ_JASATX010000001.1"/>
</dbReference>
<dbReference type="SUPFAM" id="SSF53756">
    <property type="entry name" value="UDP-Glycosyltransferase/glycogen phosphorylase"/>
    <property type="match status" value="1"/>
</dbReference>
<protein>
    <recommendedName>
        <fullName evidence="1">D-inositol 3-phosphate glycosyltransferase</fullName>
    </recommendedName>
</protein>
<dbReference type="PANTHER" id="PTHR45947:SF3">
    <property type="entry name" value="SULFOQUINOVOSYL TRANSFERASE SQD2"/>
    <property type="match status" value="1"/>
</dbReference>
<dbReference type="AlphaFoldDB" id="A0AAW6T897"/>
<comment type="caution">
    <text evidence="5">The sequence shown here is derived from an EMBL/GenBank/DDBJ whole genome shotgun (WGS) entry which is preliminary data.</text>
</comment>
<evidence type="ECO:0000256" key="2">
    <source>
        <dbReference type="ARBA" id="ARBA00022676"/>
    </source>
</evidence>
<gene>
    <name evidence="5" type="ORF">QF206_01305</name>
</gene>
<keyword evidence="6" id="KW-1185">Reference proteome</keyword>
<accession>A0AAW6T897</accession>
<evidence type="ECO:0000313" key="6">
    <source>
        <dbReference type="Proteomes" id="UP001321506"/>
    </source>
</evidence>
<dbReference type="Gene3D" id="3.40.50.2000">
    <property type="entry name" value="Glycogen Phosphorylase B"/>
    <property type="match status" value="2"/>
</dbReference>
<feature type="domain" description="Glycosyltransferase subfamily 4-like N-terminal" evidence="4">
    <location>
        <begin position="20"/>
        <end position="193"/>
    </location>
</feature>
<keyword evidence="3" id="KW-0808">Transferase</keyword>
<name>A0AAW6T897_9MICO</name>
<proteinExistence type="predicted"/>
<keyword evidence="2" id="KW-0328">Glycosyltransferase</keyword>
<sequence>MAAHRVLIIVQNLPVPLDRRVWLECQALTAQGYQVSVICPKGPGDPPYQLLDGVAIYKYRPAPQARGVAGFALEFAWSWLLTALLSLRVWRQRGFDVIQACNPPDTYWLLARLWRVRGVKFVFDQHDLNPELFVSRFGPPRSFAQRLQFRALLWLERQTYRAADRVISTNGSYKAIAERRGKRDPKHVTVVRSGPDTTVMRPVYPDPSVRGDAEALLTYLGIMGPQDGVDNVLKVMDELVHRRGRKGVHAVLMGFGDCLEELKQQCTRLGLDGHVRFTGRVGPDRIAQVLSSADIGLGPDEKTPLNDISTMNKTMEYMAYALPSVSFDLVETRVSAGDAGVLVRPGDLSAFADAIERLLDDPAERVRLGLAARERVVAELDWQPQARAYVGVFDELLGRVPDTDRLSRWPYAAKPVATSPALDAPVPVDLDDEVEFARFIAERRPSTARDTTRDTARDTAREMARELVVED</sequence>
<dbReference type="Pfam" id="PF13579">
    <property type="entry name" value="Glyco_trans_4_4"/>
    <property type="match status" value="1"/>
</dbReference>